<sequence length="141" mass="16113">MMMSRLTSVAKTYNLNPNTTTAVGVRLLSTKSGEEEWNDAPEISWLPYNLPGKSLPENPQTAISSSPPETKAFVEEMNDNWEQRKGKSVKKDSDRLTKQRIHARLWAKEIEKLEEAKLGNFSDEYVSFYSSIILLVIRVQH</sequence>
<evidence type="ECO:0000313" key="1">
    <source>
        <dbReference type="EMBL" id="KAG6400938.1"/>
    </source>
</evidence>
<dbReference type="Proteomes" id="UP000298416">
    <property type="component" value="Unassembled WGS sequence"/>
</dbReference>
<dbReference type="InterPro" id="IPR052851">
    <property type="entry name" value="GCD1_mitochondrial"/>
</dbReference>
<accession>A0A8X8WVL9</accession>
<dbReference type="PANTHER" id="PTHR35476">
    <property type="entry name" value="MUCIN-LIKE PROTEIN"/>
    <property type="match status" value="1"/>
</dbReference>
<organism evidence="1">
    <name type="scientific">Salvia splendens</name>
    <name type="common">Scarlet sage</name>
    <dbReference type="NCBI Taxonomy" id="180675"/>
    <lineage>
        <taxon>Eukaryota</taxon>
        <taxon>Viridiplantae</taxon>
        <taxon>Streptophyta</taxon>
        <taxon>Embryophyta</taxon>
        <taxon>Tracheophyta</taxon>
        <taxon>Spermatophyta</taxon>
        <taxon>Magnoliopsida</taxon>
        <taxon>eudicotyledons</taxon>
        <taxon>Gunneridae</taxon>
        <taxon>Pentapetalae</taxon>
        <taxon>asterids</taxon>
        <taxon>lamiids</taxon>
        <taxon>Lamiales</taxon>
        <taxon>Lamiaceae</taxon>
        <taxon>Nepetoideae</taxon>
        <taxon>Mentheae</taxon>
        <taxon>Salviinae</taxon>
        <taxon>Salvia</taxon>
        <taxon>Salvia subgen. Calosphace</taxon>
        <taxon>core Calosphace</taxon>
    </lineage>
</organism>
<comment type="caution">
    <text evidence="1">The sequence shown here is derived from an EMBL/GenBank/DDBJ whole genome shotgun (WGS) entry which is preliminary data.</text>
</comment>
<keyword evidence="2" id="KW-1185">Reference proteome</keyword>
<dbReference type="AlphaFoldDB" id="A0A8X8WVL9"/>
<reference evidence="1" key="1">
    <citation type="submission" date="2018-01" db="EMBL/GenBank/DDBJ databases">
        <authorList>
            <person name="Mao J.F."/>
        </authorList>
    </citation>
    <scope>NUCLEOTIDE SEQUENCE</scope>
    <source>
        <strain evidence="1">Huo1</strain>
        <tissue evidence="1">Leaf</tissue>
    </source>
</reference>
<gene>
    <name evidence="1" type="ORF">SASPL_137783</name>
</gene>
<protein>
    <submittedName>
        <fullName evidence="1">Uncharacterized protein</fullName>
    </submittedName>
</protein>
<dbReference type="EMBL" id="PNBA02000014">
    <property type="protein sequence ID" value="KAG6400938.1"/>
    <property type="molecule type" value="Genomic_DNA"/>
</dbReference>
<reference evidence="1" key="2">
    <citation type="submission" date="2020-08" db="EMBL/GenBank/DDBJ databases">
        <title>Plant Genome Project.</title>
        <authorList>
            <person name="Zhang R.-G."/>
        </authorList>
    </citation>
    <scope>NUCLEOTIDE SEQUENCE</scope>
    <source>
        <strain evidence="1">Huo1</strain>
        <tissue evidence="1">Leaf</tissue>
    </source>
</reference>
<dbReference type="PANTHER" id="PTHR35476:SF2">
    <property type="entry name" value="MUCIN-LIKE PROTEIN"/>
    <property type="match status" value="1"/>
</dbReference>
<name>A0A8X8WVL9_SALSN</name>
<proteinExistence type="predicted"/>
<evidence type="ECO:0000313" key="2">
    <source>
        <dbReference type="Proteomes" id="UP000298416"/>
    </source>
</evidence>